<keyword evidence="6" id="KW-0732">Signal</keyword>
<feature type="domain" description="ALK/LTK-like glycine-rich" evidence="17">
    <location>
        <begin position="107"/>
        <end position="385"/>
    </location>
</feature>
<proteinExistence type="predicted"/>
<evidence type="ECO:0000256" key="7">
    <source>
        <dbReference type="ARBA" id="ARBA00022741"/>
    </source>
</evidence>
<feature type="transmembrane region" description="Helical" evidence="16">
    <location>
        <begin position="1892"/>
        <end position="1912"/>
    </location>
</feature>
<keyword evidence="13" id="KW-1015">Disulfide bond</keyword>
<dbReference type="GO" id="GO:0005886">
    <property type="term" value="C:plasma membrane"/>
    <property type="evidence" value="ECO:0007669"/>
    <property type="project" value="UniProtKB-SubCell"/>
</dbReference>
<evidence type="ECO:0000256" key="11">
    <source>
        <dbReference type="ARBA" id="ARBA00023136"/>
    </source>
</evidence>
<dbReference type="Pfam" id="PF12810">
    <property type="entry name" value="ALK_LTK_GRD"/>
    <property type="match status" value="2"/>
</dbReference>
<evidence type="ECO:0000256" key="6">
    <source>
        <dbReference type="ARBA" id="ARBA00022729"/>
    </source>
</evidence>
<keyword evidence="3" id="KW-1003">Cell membrane</keyword>
<evidence type="ECO:0000256" key="2">
    <source>
        <dbReference type="ARBA" id="ARBA00011902"/>
    </source>
</evidence>
<dbReference type="GO" id="GO:0005524">
    <property type="term" value="F:ATP binding"/>
    <property type="evidence" value="ECO:0007669"/>
    <property type="project" value="UniProtKB-KW"/>
</dbReference>
<evidence type="ECO:0000256" key="12">
    <source>
        <dbReference type="ARBA" id="ARBA00023137"/>
    </source>
</evidence>
<dbReference type="InterPro" id="IPR055163">
    <property type="entry name" value="ALK/LTK-like_GRD"/>
</dbReference>
<keyword evidence="9" id="KW-0067">ATP-binding</keyword>
<evidence type="ECO:0000256" key="1">
    <source>
        <dbReference type="ARBA" id="ARBA00004251"/>
    </source>
</evidence>
<comment type="subcellular location">
    <subcellularLocation>
        <location evidence="1">Cell membrane</location>
        <topology evidence="1">Single-pass type I membrane protein</topology>
    </subcellularLocation>
</comment>
<keyword evidence="4" id="KW-0808">Transferase</keyword>
<keyword evidence="15" id="KW-0325">Glycoprotein</keyword>
<dbReference type="GO" id="GO:0004714">
    <property type="term" value="F:transmembrane receptor protein tyrosine kinase activity"/>
    <property type="evidence" value="ECO:0007669"/>
    <property type="project" value="UniProtKB-EC"/>
</dbReference>
<evidence type="ECO:0000256" key="14">
    <source>
        <dbReference type="ARBA" id="ARBA00023170"/>
    </source>
</evidence>
<keyword evidence="12" id="KW-0829">Tyrosine-protein kinase</keyword>
<keyword evidence="14" id="KW-0675">Receptor</keyword>
<dbReference type="Proteomes" id="UP000182192">
    <property type="component" value="Unassembled WGS sequence"/>
</dbReference>
<evidence type="ECO:0000256" key="4">
    <source>
        <dbReference type="ARBA" id="ARBA00022679"/>
    </source>
</evidence>
<dbReference type="EC" id="2.7.10.1" evidence="2"/>
<keyword evidence="8" id="KW-0418">Kinase</keyword>
<name>A0A1I1DHF8_RUMAL</name>
<evidence type="ECO:0000256" key="15">
    <source>
        <dbReference type="ARBA" id="ARBA00023180"/>
    </source>
</evidence>
<keyword evidence="7" id="KW-0547">Nucleotide-binding</keyword>
<evidence type="ECO:0000259" key="17">
    <source>
        <dbReference type="Pfam" id="PF12810"/>
    </source>
</evidence>
<dbReference type="OrthoDB" id="1813784at2"/>
<feature type="domain" description="ALK/LTK-like glycine-rich" evidence="17">
    <location>
        <begin position="738"/>
        <end position="919"/>
    </location>
</feature>
<dbReference type="RefSeq" id="WP_074959807.1">
    <property type="nucleotide sequence ID" value="NZ_FOKQ01000002.1"/>
</dbReference>
<evidence type="ECO:0000256" key="5">
    <source>
        <dbReference type="ARBA" id="ARBA00022692"/>
    </source>
</evidence>
<evidence type="ECO:0000256" key="10">
    <source>
        <dbReference type="ARBA" id="ARBA00022989"/>
    </source>
</evidence>
<organism evidence="18 19">
    <name type="scientific">Ruminococcus albus</name>
    <dbReference type="NCBI Taxonomy" id="1264"/>
    <lineage>
        <taxon>Bacteria</taxon>
        <taxon>Bacillati</taxon>
        <taxon>Bacillota</taxon>
        <taxon>Clostridia</taxon>
        <taxon>Eubacteriales</taxon>
        <taxon>Oscillospiraceae</taxon>
        <taxon>Ruminococcus</taxon>
    </lineage>
</organism>
<gene>
    <name evidence="18" type="ORF">SAMN02910406_00408</name>
</gene>
<evidence type="ECO:0000313" key="19">
    <source>
        <dbReference type="Proteomes" id="UP000182192"/>
    </source>
</evidence>
<evidence type="ECO:0000256" key="3">
    <source>
        <dbReference type="ARBA" id="ARBA00022475"/>
    </source>
</evidence>
<protein>
    <recommendedName>
        <fullName evidence="2">receptor protein-tyrosine kinase</fullName>
        <ecNumber evidence="2">2.7.10.1</ecNumber>
    </recommendedName>
</protein>
<reference evidence="18 19" key="1">
    <citation type="submission" date="2016-10" db="EMBL/GenBank/DDBJ databases">
        <authorList>
            <person name="de Groot N.N."/>
        </authorList>
    </citation>
    <scope>NUCLEOTIDE SEQUENCE [LARGE SCALE GENOMIC DNA]</scope>
    <source>
        <strain evidence="18 19">AR67</strain>
    </source>
</reference>
<evidence type="ECO:0000256" key="8">
    <source>
        <dbReference type="ARBA" id="ARBA00022777"/>
    </source>
</evidence>
<accession>A0A1I1DHF8</accession>
<keyword evidence="10 16" id="KW-1133">Transmembrane helix</keyword>
<evidence type="ECO:0000256" key="9">
    <source>
        <dbReference type="ARBA" id="ARBA00022840"/>
    </source>
</evidence>
<evidence type="ECO:0000313" key="18">
    <source>
        <dbReference type="EMBL" id="SFB73856.1"/>
    </source>
</evidence>
<keyword evidence="5 16" id="KW-0812">Transmembrane</keyword>
<dbReference type="EMBL" id="FOKQ01000002">
    <property type="protein sequence ID" value="SFB73856.1"/>
    <property type="molecule type" value="Genomic_DNA"/>
</dbReference>
<evidence type="ECO:0000256" key="13">
    <source>
        <dbReference type="ARBA" id="ARBA00023157"/>
    </source>
</evidence>
<evidence type="ECO:0000256" key="16">
    <source>
        <dbReference type="SAM" id="Phobius"/>
    </source>
</evidence>
<sequence length="1926" mass="206463">MTSKKSSKLTKRISAFTMAALVVMEQFAYFPQIVVSAARSASDSGSVEFPEVHNTNDVSAILSHSDQLIDNGDGTFTFTTELKSSYSYFDESRNWMQSQDGSYTLDKAGTYLIELWGGDGGDGSSMFPLSFKAGAGGKGGFVYGLLEVSEELAAQKKKLYYEIGSRGLSETRRYDSGGTGGIGGGAGDIVIFSVGAGGGYSAVYLMDENEELTDTVRNDPSKVLMIAGGGGGGGAGAALHTLPGLFGGDGKANGGDGGTFDSDISEVPNIENFVSSNTYVGKYYAGENGSTSGTKGAYVGKGGTDIPGEIVTSFIGYLAASSYPNDWQKTYHPELDRGVGGASNFRGGGGGAGFAGGSGGMQNEPVDARNVGGGGGGSSYVGKFSNFTPRDKGDANYFVNREDNTNSDTGGAVVIRHLSNNGTDYNYLNSIEVSGDISQYFDVVSTNGTPSGNSFTKTGSVAPVSSGLAKGQEKDKLTVSVTIRPKAQFMGGVRVPIFNEDGSTLTVTGGTKTTHITLGDDVKYVNVPYNISIKTKNSTVHQNDAITKADLYADGYNEIAYNSNDPMQDFITGISYEIARDGNAYTASGSFGYTISASDVGNTLYPDIRVTLGVPANVTPAKVGDAGSNVIVKKATLRCVDDTMFNVGGIELNAEKSLVYNEEDGTYNLTVDTTVASELTGNNFYIIDYDSSLHDKVHAATQDTNSDGFNHLPALNHQGNTRTKINSATYYSNQSLNITYGPGYYFVQVWGGDGGSGGYYGTNGTEGGSGGKGGYNCGYIYIEDTSNVSLVVGERGYDGAYFNNRDLSDKTGAYGGGCTWLRIGDDIMIAGGGGGGTPVYASTNGGNPNQAGKPGYSGYGYVPTDDKFDIPNLPVDPGTGIRSDGDPNNYEVYNGETAVINPNDNTDVTPGMAGGNYSSSGFKSDLSEFTELPYDPKEYFIFYNTTKPLRSGTDYGNGGVRVVRLGLKGGYILGGETVLEMTADEITALKASPADAISGAAQSNPENFTLKETISKYFDIVGIKVNNEELNDDYPISNGTDSTEKSVDFGITPTVTNASATAIGTESNYYPMPELTDYNHFTKTQYSYEYDFDGSGTVTFKLKPKDGFLGGNDVPLLIDATLSRKNGESADVTDIPPLDYTDFANVKLAGETLEPTITSDPIFVDYGSTITADIFSVNAAAYNALDPEDWQDDHADYGALSYEPTLGTKITADTDYILTASLEADSAASKAKVIDEVDTAERNFKVPVYVSYPIDLQLENLTSDAADKFPTTVEDTELVFDIYAADGYDLPAAENVEITNTDTTDPNAEPTVITDALVEKIGDKITVYIPRKSITGKVTVKASGVNAKHSVKYYYQMYDPVGKAISLEEAVDSKTFANGEVITGITYPSRPDEYPDGYDGYFWDWSIEADNNGDHIMGQEDVIIVGTYKPITYAIKVNYYTKESEDDPNPQLRGTYISPLDRTLYDNGTYKIALTKGAEFYIASPDFEGYVTDTPYIAGVVDDAFIDTLDETVDGHPSMTVAVYYTKVPDDTELIVNFVKCDVRGAPLGIASDKHIIGDNNYDYSGIQAAIDSWITSASEVVKITKVEEDASETKVTAITAAGTYNVYYRDIPKKVTINFYKNIGDAETVATRTAVIGREYSYDPDKDDYIPLPTAVDPTHEYRHTGWQTDSGDIIEDDMIVSIEGETIDLYAVWESSKITITVKYLYAWNVIDTTIRGTEANAQYVHQTDYGKSYDIISPTLQNYTAEPLRVTGVALADKQETVFYKDNDSSSITIKANIYSTYYQDSDSGNAADGAPLLKGGTFGLYAEDGTLIGTKQNTSGIVSWDNTEFDIRQGMTYTIKCTSPPPGYGDGEAEVTVGTSDGAIVIDDIEIFLDVSPFDLPYAGSTPMTGYTVFGLSTMVLAVFLLFVHMRSKTEEEKIRKT</sequence>
<keyword evidence="11 16" id="KW-0472">Membrane</keyword>